<dbReference type="PROSITE" id="PS51898">
    <property type="entry name" value="TYR_RECOMBINASE"/>
    <property type="match status" value="1"/>
</dbReference>
<dbReference type="InterPro" id="IPR050090">
    <property type="entry name" value="Tyrosine_recombinase_XerCD"/>
</dbReference>
<accession>A0A0R1TYD0</accession>
<dbReference type="GO" id="GO:0003677">
    <property type="term" value="F:DNA binding"/>
    <property type="evidence" value="ECO:0007669"/>
    <property type="project" value="UniProtKB-KW"/>
</dbReference>
<dbReference type="GO" id="GO:0006310">
    <property type="term" value="P:DNA recombination"/>
    <property type="evidence" value="ECO:0007669"/>
    <property type="project" value="UniProtKB-KW"/>
</dbReference>
<dbReference type="Pfam" id="PF14657">
    <property type="entry name" value="Arm-DNA-bind_4"/>
    <property type="match status" value="1"/>
</dbReference>
<dbReference type="PANTHER" id="PTHR30349:SF64">
    <property type="entry name" value="PROPHAGE INTEGRASE INTD-RELATED"/>
    <property type="match status" value="1"/>
</dbReference>
<comment type="caution">
    <text evidence="6">The sequence shown here is derived from an EMBL/GenBank/DDBJ whole genome shotgun (WGS) entry which is preliminary data.</text>
</comment>
<dbReference type="CDD" id="cd01189">
    <property type="entry name" value="INT_ICEBs1_C_like"/>
    <property type="match status" value="1"/>
</dbReference>
<dbReference type="InterPro" id="IPR004107">
    <property type="entry name" value="Integrase_SAM-like_N"/>
</dbReference>
<protein>
    <submittedName>
        <fullName evidence="6">Phage integrase</fullName>
    </submittedName>
</protein>
<dbReference type="STRING" id="1423724.FC32_GL001350"/>
<dbReference type="AlphaFoldDB" id="A0A0R1TYD0"/>
<keyword evidence="3" id="KW-0238">DNA-binding</keyword>
<dbReference type="InterPro" id="IPR028259">
    <property type="entry name" value="AP2-like_int_N"/>
</dbReference>
<dbReference type="PATRIC" id="fig|1423724.4.peg.1411"/>
<proteinExistence type="inferred from homology"/>
<dbReference type="Pfam" id="PF14659">
    <property type="entry name" value="Phage_int_SAM_3"/>
    <property type="match status" value="1"/>
</dbReference>
<keyword evidence="7" id="KW-1185">Reference proteome</keyword>
<gene>
    <name evidence="6" type="ORF">FC32_GL001350</name>
</gene>
<dbReference type="EMBL" id="AZFT01000053">
    <property type="protein sequence ID" value="KRL84074.1"/>
    <property type="molecule type" value="Genomic_DNA"/>
</dbReference>
<feature type="domain" description="Tyr recombinase" evidence="5">
    <location>
        <begin position="188"/>
        <end position="389"/>
    </location>
</feature>
<dbReference type="Gene3D" id="1.10.443.10">
    <property type="entry name" value="Intergrase catalytic core"/>
    <property type="match status" value="1"/>
</dbReference>
<dbReference type="Gene3D" id="1.10.150.130">
    <property type="match status" value="1"/>
</dbReference>
<dbReference type="InterPro" id="IPR002104">
    <property type="entry name" value="Integrase_catalytic"/>
</dbReference>
<dbReference type="Pfam" id="PF00589">
    <property type="entry name" value="Phage_integrase"/>
    <property type="match status" value="1"/>
</dbReference>
<dbReference type="PANTHER" id="PTHR30349">
    <property type="entry name" value="PHAGE INTEGRASE-RELATED"/>
    <property type="match status" value="1"/>
</dbReference>
<dbReference type="InterPro" id="IPR011010">
    <property type="entry name" value="DNA_brk_join_enz"/>
</dbReference>
<dbReference type="InterPro" id="IPR013762">
    <property type="entry name" value="Integrase-like_cat_sf"/>
</dbReference>
<evidence type="ECO:0000313" key="7">
    <source>
        <dbReference type="Proteomes" id="UP000051324"/>
    </source>
</evidence>
<evidence type="ECO:0000256" key="1">
    <source>
        <dbReference type="ARBA" id="ARBA00008857"/>
    </source>
</evidence>
<dbReference type="InterPro" id="IPR010998">
    <property type="entry name" value="Integrase_recombinase_N"/>
</dbReference>
<evidence type="ECO:0000256" key="4">
    <source>
        <dbReference type="ARBA" id="ARBA00023172"/>
    </source>
</evidence>
<reference evidence="6 7" key="1">
    <citation type="journal article" date="2015" name="Genome Announc.">
        <title>Expanding the biotechnology potential of lactobacilli through comparative genomics of 213 strains and associated genera.</title>
        <authorList>
            <person name="Sun Z."/>
            <person name="Harris H.M."/>
            <person name="McCann A."/>
            <person name="Guo C."/>
            <person name="Argimon S."/>
            <person name="Zhang W."/>
            <person name="Yang X."/>
            <person name="Jeffery I.B."/>
            <person name="Cooney J.C."/>
            <person name="Kagawa T.F."/>
            <person name="Liu W."/>
            <person name="Song Y."/>
            <person name="Salvetti E."/>
            <person name="Wrobel A."/>
            <person name="Rasinkangas P."/>
            <person name="Parkhill J."/>
            <person name="Rea M.C."/>
            <person name="O'Sullivan O."/>
            <person name="Ritari J."/>
            <person name="Douillard F.P."/>
            <person name="Paul Ross R."/>
            <person name="Yang R."/>
            <person name="Briner A.E."/>
            <person name="Felis G.E."/>
            <person name="de Vos W.M."/>
            <person name="Barrangou R."/>
            <person name="Klaenhammer T.R."/>
            <person name="Caufield P.W."/>
            <person name="Cui Y."/>
            <person name="Zhang H."/>
            <person name="O'Toole P.W."/>
        </authorList>
    </citation>
    <scope>NUCLEOTIDE SEQUENCE [LARGE SCALE GENOMIC DNA]</scope>
    <source>
        <strain evidence="6 7">DSM 16634</strain>
    </source>
</reference>
<evidence type="ECO:0000313" key="6">
    <source>
        <dbReference type="EMBL" id="KRL84074.1"/>
    </source>
</evidence>
<evidence type="ECO:0000256" key="3">
    <source>
        <dbReference type="ARBA" id="ARBA00023125"/>
    </source>
</evidence>
<keyword evidence="2" id="KW-0229">DNA integration</keyword>
<keyword evidence="4" id="KW-0233">DNA recombination</keyword>
<dbReference type="GO" id="GO:0015074">
    <property type="term" value="P:DNA integration"/>
    <property type="evidence" value="ECO:0007669"/>
    <property type="project" value="UniProtKB-KW"/>
</dbReference>
<organism evidence="6 7">
    <name type="scientific">Ligilactobacillus apodemi DSM 16634 = JCM 16172</name>
    <dbReference type="NCBI Taxonomy" id="1423724"/>
    <lineage>
        <taxon>Bacteria</taxon>
        <taxon>Bacillati</taxon>
        <taxon>Bacillota</taxon>
        <taxon>Bacilli</taxon>
        <taxon>Lactobacillales</taxon>
        <taxon>Lactobacillaceae</taxon>
        <taxon>Ligilactobacillus</taxon>
    </lineage>
</organism>
<comment type="similarity">
    <text evidence="1">Belongs to the 'phage' integrase family.</text>
</comment>
<sequence>MHYFKPPSPCNKDKGLINMAKITEYQTSKGTFYRFRLYAGIDDQTGKKKYVKRAGFKTKAAAKKELIKLEYELDTGNYFKPVERMTFKDVYDLWIVQHELTIRESTLNTLKSKFRSKILPAFGDYQIEKITLGMCQKIVNQWSKEVPGIYPALCHNTSRIFEYARRLKYIKENPFRDVIRPRRQSKQKERNYLELDELKKFLDTAKDDDLKAYAIFRTLAYSGMRCGELLALTWSDIDFKNNTISIDKTQARGERSALIVQRTKTATSQRVLDMDIETMQILKQWKVKQASYWLKRGQNVLADSQWVFSNVNNEFMSPAYIRRHLVLICEQAGLPVITIHGFRHTHATLLLSAGASVKEVQTRLGHSKVQTTLDIYTHLTKQDQKETIQKLVNFMR</sequence>
<dbReference type="eggNOG" id="COG0582">
    <property type="taxonomic scope" value="Bacteria"/>
</dbReference>
<evidence type="ECO:0000259" key="5">
    <source>
        <dbReference type="PROSITE" id="PS51898"/>
    </source>
</evidence>
<dbReference type="SUPFAM" id="SSF56349">
    <property type="entry name" value="DNA breaking-rejoining enzymes"/>
    <property type="match status" value="1"/>
</dbReference>
<dbReference type="Proteomes" id="UP000051324">
    <property type="component" value="Unassembled WGS sequence"/>
</dbReference>
<name>A0A0R1TYD0_9LACO</name>
<evidence type="ECO:0000256" key="2">
    <source>
        <dbReference type="ARBA" id="ARBA00022908"/>
    </source>
</evidence>